<evidence type="ECO:0000313" key="2">
    <source>
        <dbReference type="EMBL" id="ELU36026.1"/>
    </source>
</evidence>
<dbReference type="Proteomes" id="UP000011668">
    <property type="component" value="Unassembled WGS sequence"/>
</dbReference>
<dbReference type="AlphaFoldDB" id="L8WCW6"/>
<sequence>MAILSSPQFEDYILLNSRQGPETGHVQNDNRTPSDLAYHSMVCPPRHQAMCECDRGHVAATTIHRLDQGSRNYSQGQTRSGFPIKGNAHPTVPSPIAIQVLRNTAPIFLQTAYSYPELWPENADLTCIPLPLESHNKSNTTYLAPRSRVHPIHTNGSTAPRPSFSSSSPRSTPLETAAHALEGGKISSTSS</sequence>
<organism evidence="2 3">
    <name type="scientific">Thanatephorus cucumeris (strain AG1-IA)</name>
    <name type="common">Rice sheath blight fungus</name>
    <name type="synonym">Rhizoctonia solani</name>
    <dbReference type="NCBI Taxonomy" id="983506"/>
    <lineage>
        <taxon>Eukaryota</taxon>
        <taxon>Fungi</taxon>
        <taxon>Dikarya</taxon>
        <taxon>Basidiomycota</taxon>
        <taxon>Agaricomycotina</taxon>
        <taxon>Agaricomycetes</taxon>
        <taxon>Cantharellales</taxon>
        <taxon>Ceratobasidiaceae</taxon>
        <taxon>Rhizoctonia</taxon>
        <taxon>Rhizoctonia solani AG-1</taxon>
    </lineage>
</organism>
<feature type="region of interest" description="Disordered" evidence="1">
    <location>
        <begin position="142"/>
        <end position="191"/>
    </location>
</feature>
<evidence type="ECO:0000256" key="1">
    <source>
        <dbReference type="SAM" id="MobiDB-lite"/>
    </source>
</evidence>
<evidence type="ECO:0000313" key="3">
    <source>
        <dbReference type="Proteomes" id="UP000011668"/>
    </source>
</evidence>
<protein>
    <submittedName>
        <fullName evidence="2">Uncharacterized protein</fullName>
    </submittedName>
</protein>
<name>L8WCW6_THACA</name>
<keyword evidence="3" id="KW-1185">Reference proteome</keyword>
<comment type="caution">
    <text evidence="2">The sequence shown here is derived from an EMBL/GenBank/DDBJ whole genome shotgun (WGS) entry which is preliminary data.</text>
</comment>
<feature type="compositionally biased region" description="Low complexity" evidence="1">
    <location>
        <begin position="157"/>
        <end position="173"/>
    </location>
</feature>
<dbReference type="EMBL" id="AFRT01004517">
    <property type="protein sequence ID" value="ELU36026.1"/>
    <property type="molecule type" value="Genomic_DNA"/>
</dbReference>
<gene>
    <name evidence="2" type="ORF">AG1IA_09944</name>
</gene>
<reference evidence="2 3" key="1">
    <citation type="journal article" date="2013" name="Nat. Commun.">
        <title>The evolution and pathogenic mechanisms of the rice sheath blight pathogen.</title>
        <authorList>
            <person name="Zheng A."/>
            <person name="Lin R."/>
            <person name="Xu L."/>
            <person name="Qin P."/>
            <person name="Tang C."/>
            <person name="Ai P."/>
            <person name="Zhang D."/>
            <person name="Liu Y."/>
            <person name="Sun Z."/>
            <person name="Feng H."/>
            <person name="Wang Y."/>
            <person name="Chen Y."/>
            <person name="Liang X."/>
            <person name="Fu R."/>
            <person name="Li Q."/>
            <person name="Zhang J."/>
            <person name="Yu X."/>
            <person name="Xie Z."/>
            <person name="Ding L."/>
            <person name="Guan P."/>
            <person name="Tang J."/>
            <person name="Liang Y."/>
            <person name="Wang S."/>
            <person name="Deng Q."/>
            <person name="Li S."/>
            <person name="Zhu J."/>
            <person name="Wang L."/>
            <person name="Liu H."/>
            <person name="Li P."/>
        </authorList>
    </citation>
    <scope>NUCLEOTIDE SEQUENCE [LARGE SCALE GENOMIC DNA]</scope>
    <source>
        <strain evidence="3">AG-1 IA</strain>
    </source>
</reference>
<proteinExistence type="predicted"/>
<accession>L8WCW6</accession>
<dbReference type="HOGENOM" id="CLU_1422310_0_0_1"/>